<dbReference type="InterPro" id="IPR036388">
    <property type="entry name" value="WH-like_DNA-bd_sf"/>
</dbReference>
<dbReference type="SUPFAM" id="SSF46785">
    <property type="entry name" value="Winged helix' DNA-binding domain"/>
    <property type="match status" value="1"/>
</dbReference>
<proteinExistence type="predicted"/>
<dbReference type="Gene3D" id="3.90.79.10">
    <property type="entry name" value="Nucleoside Triphosphate Pyrophosphohydrolase"/>
    <property type="match status" value="1"/>
</dbReference>
<dbReference type="InterPro" id="IPR036390">
    <property type="entry name" value="WH_DNA-bd_sf"/>
</dbReference>
<dbReference type="SUPFAM" id="SSF55811">
    <property type="entry name" value="Nudix"/>
    <property type="match status" value="1"/>
</dbReference>
<dbReference type="PANTHER" id="PTHR43736">
    <property type="entry name" value="ADP-RIBOSE PYROPHOSPHATASE"/>
    <property type="match status" value="1"/>
</dbReference>
<sequence length="223" mass="24518">MREAEAVCPAGWLGVSADVVVFSVGDDALRVRLQRRHRTPFAGSLALPGTLLRDDESPEEGAQRVLGGDVGLDRVYREQLYTFGRPGRDPRGRVVAVAYFALVPASVAAGLPDGPDAAWHAVDALPPLAFDHAEMVAMAHRRLSAKLAYSTIALELMPERFTLSHLQGVYEVIGGEPLDKRNFRKRIGALECVEPTGETYRAGNHRPARLYRRRTPGRVEIIK</sequence>
<dbReference type="CDD" id="cd18873">
    <property type="entry name" value="NUDIX_NadM_like"/>
    <property type="match status" value="1"/>
</dbReference>
<accession>A0A5B8R9M3</accession>
<evidence type="ECO:0000313" key="3">
    <source>
        <dbReference type="EMBL" id="QEA05450.1"/>
    </source>
</evidence>
<name>A0A5B8R9M3_9ZZZZ</name>
<protein>
    <submittedName>
        <fullName evidence="3">Uncharacterized protein</fullName>
    </submittedName>
</protein>
<evidence type="ECO:0000259" key="2">
    <source>
        <dbReference type="Pfam" id="PF21906"/>
    </source>
</evidence>
<dbReference type="InterPro" id="IPR015797">
    <property type="entry name" value="NUDIX_hydrolase-like_dom_sf"/>
</dbReference>
<dbReference type="Pfam" id="PF00293">
    <property type="entry name" value="NUDIX"/>
    <property type="match status" value="1"/>
</dbReference>
<dbReference type="EMBL" id="MN079102">
    <property type="protein sequence ID" value="QEA05450.1"/>
    <property type="molecule type" value="Genomic_DNA"/>
</dbReference>
<feature type="domain" description="NrtR DNA-binding winged helix" evidence="2">
    <location>
        <begin position="154"/>
        <end position="212"/>
    </location>
</feature>
<dbReference type="Pfam" id="PF21906">
    <property type="entry name" value="WHD_NrtR"/>
    <property type="match status" value="1"/>
</dbReference>
<dbReference type="InterPro" id="IPR054105">
    <property type="entry name" value="WHD_NrtR"/>
</dbReference>
<dbReference type="InterPro" id="IPR000086">
    <property type="entry name" value="NUDIX_hydrolase_dom"/>
</dbReference>
<feature type="domain" description="Nudix hydrolase" evidence="1">
    <location>
        <begin position="16"/>
        <end position="137"/>
    </location>
</feature>
<gene>
    <name evidence="3" type="ORF">KBTEX_01773</name>
</gene>
<reference evidence="3" key="1">
    <citation type="submission" date="2019-06" db="EMBL/GenBank/DDBJ databases">
        <authorList>
            <person name="Murdoch R.W."/>
            <person name="Fathepure B."/>
        </authorList>
    </citation>
    <scope>NUCLEOTIDE SEQUENCE</scope>
</reference>
<organism evidence="3">
    <name type="scientific">uncultured organism</name>
    <dbReference type="NCBI Taxonomy" id="155900"/>
    <lineage>
        <taxon>unclassified sequences</taxon>
        <taxon>environmental samples</taxon>
    </lineage>
</organism>
<dbReference type="Gene3D" id="1.10.10.10">
    <property type="entry name" value="Winged helix-like DNA-binding domain superfamily/Winged helix DNA-binding domain"/>
    <property type="match status" value="1"/>
</dbReference>
<dbReference type="PANTHER" id="PTHR43736:SF4">
    <property type="entry name" value="SLR1690 PROTEIN"/>
    <property type="match status" value="1"/>
</dbReference>
<dbReference type="AlphaFoldDB" id="A0A5B8R9M3"/>
<evidence type="ECO:0000259" key="1">
    <source>
        <dbReference type="Pfam" id="PF00293"/>
    </source>
</evidence>